<feature type="transmembrane region" description="Helical" evidence="10">
    <location>
        <begin position="261"/>
        <end position="281"/>
    </location>
</feature>
<keyword evidence="4 9" id="KW-0812">Transmembrane</keyword>
<feature type="transmembrane region" description="Helical" evidence="10">
    <location>
        <begin position="338"/>
        <end position="360"/>
    </location>
</feature>
<dbReference type="InterPro" id="IPR023395">
    <property type="entry name" value="MCP_dom_sf"/>
</dbReference>
<evidence type="ECO:0000256" key="2">
    <source>
        <dbReference type="ARBA" id="ARBA00022448"/>
    </source>
</evidence>
<feature type="transmembrane region" description="Helical" evidence="10">
    <location>
        <begin position="96"/>
        <end position="116"/>
    </location>
</feature>
<dbReference type="OrthoDB" id="504708at2759"/>
<dbReference type="PROSITE" id="PS50920">
    <property type="entry name" value="SOLCAR"/>
    <property type="match status" value="3"/>
</dbReference>
<keyword evidence="7" id="KW-0406">Ion transport</keyword>
<feature type="transmembrane region" description="Helical" evidence="10">
    <location>
        <begin position="188"/>
        <end position="210"/>
    </location>
</feature>
<dbReference type="SUPFAM" id="SSF103506">
    <property type="entry name" value="Mitochondrial carrier"/>
    <property type="match status" value="1"/>
</dbReference>
<feature type="repeat" description="Solcar" evidence="9">
    <location>
        <begin position="743"/>
        <end position="829"/>
    </location>
</feature>
<keyword evidence="14" id="KW-1185">Reference proteome</keyword>
<proteinExistence type="predicted"/>
<evidence type="ECO:0000256" key="5">
    <source>
        <dbReference type="ARBA" id="ARBA00022958"/>
    </source>
</evidence>
<dbReference type="GO" id="GO:0015079">
    <property type="term" value="F:potassium ion transmembrane transporter activity"/>
    <property type="evidence" value="ECO:0007669"/>
    <property type="project" value="InterPro"/>
</dbReference>
<dbReference type="GO" id="GO:0016020">
    <property type="term" value="C:membrane"/>
    <property type="evidence" value="ECO:0007669"/>
    <property type="project" value="UniProtKB-SubCell"/>
</dbReference>
<dbReference type="Proteomes" id="UP000612746">
    <property type="component" value="Unassembled WGS sequence"/>
</dbReference>
<dbReference type="InterPro" id="IPR018108">
    <property type="entry name" value="MCP_transmembrane"/>
</dbReference>
<dbReference type="InterPro" id="IPR053952">
    <property type="entry name" value="K_trans_C"/>
</dbReference>
<comment type="subcellular location">
    <subcellularLocation>
        <location evidence="1">Membrane</location>
        <topology evidence="1">Multi-pass membrane protein</topology>
    </subcellularLocation>
</comment>
<evidence type="ECO:0000256" key="6">
    <source>
        <dbReference type="ARBA" id="ARBA00022989"/>
    </source>
</evidence>
<dbReference type="Pfam" id="PF22776">
    <property type="entry name" value="K_trans_C"/>
    <property type="match status" value="1"/>
</dbReference>
<feature type="transmembrane region" description="Helical" evidence="10">
    <location>
        <begin position="801"/>
        <end position="820"/>
    </location>
</feature>
<evidence type="ECO:0000313" key="14">
    <source>
        <dbReference type="Proteomes" id="UP000612746"/>
    </source>
</evidence>
<evidence type="ECO:0000256" key="4">
    <source>
        <dbReference type="ARBA" id="ARBA00022692"/>
    </source>
</evidence>
<feature type="transmembrane region" description="Helical" evidence="10">
    <location>
        <begin position="944"/>
        <end position="965"/>
    </location>
</feature>
<feature type="transmembrane region" description="Helical" evidence="10">
    <location>
        <begin position="845"/>
        <end position="865"/>
    </location>
</feature>
<evidence type="ECO:0000259" key="11">
    <source>
        <dbReference type="Pfam" id="PF02705"/>
    </source>
</evidence>
<dbReference type="PANTHER" id="PTHR30540">
    <property type="entry name" value="OSMOTIC STRESS POTASSIUM TRANSPORTER"/>
    <property type="match status" value="1"/>
</dbReference>
<feature type="domain" description="K+ potassium transporter C-terminal" evidence="12">
    <location>
        <begin position="589"/>
        <end position="751"/>
    </location>
</feature>
<protein>
    <recommendedName>
        <fullName evidence="15">Potassium transporter</fullName>
    </recommendedName>
</protein>
<evidence type="ECO:0000256" key="1">
    <source>
        <dbReference type="ARBA" id="ARBA00004141"/>
    </source>
</evidence>
<evidence type="ECO:0000256" key="8">
    <source>
        <dbReference type="ARBA" id="ARBA00023136"/>
    </source>
</evidence>
<sequence length="1041" mass="115158">MSESNSSSNIKEKLNFNVENVEQGDALPLAVYSTIQNQGSKEWLLASDIPERPKYSKLAVLFLAYQSVGVIYGDIGTSPLYVYSSTFSSAPERADLLGALSMIIWTLTLVVTVKYVGFVLRADDNGEGGTFALFTLLSRYVSDHCHIKPLHLPSNPQSAVNLGMQRYHTEDMRYFSRGFRAKLEQSNFLRHLIAFLSIVGVSMVMADGVLTPAQSVLGAIQGLNLKVPGISQSAITGISEVILIILFCIQPFGTTKIASSFAPVVIIWLLFNLCIGLYNIITQDYTVLSAFSPYWIYAWFARNGSDGWVRMGGILLAFTGVEALFADLGHFSRAAVQISWIFLAYPCLLIAYIGQAAYISNDTTDTAWSNPFFATVPPSAFWFAFVLSILAAIVASQAMISGCFSILSQAMSLSNFPQLKVMHTSERFHGQIYIPTANWLLMIGTVIITAAFPNTTVLGNAYGACVTFVTLITTTLVAIVSIVVWKWNVIFSILFFLFFGFIDAAYLSATLLKVPQGAWTTIVIAAVIAMFMVVWHAGKLEQWRYEEPRAKDLSDLIKADVVRHNDGNESVVLSLAQTGERLEVLKGLSVIFDSAGFGIPPVYSHFTDAFAASPDIAIFLHIRNLPQPTVPEGERMVVFRLEVPNMYRVIIRRGYKDVLQGDDKNGPSDMVVNRICELLEQEGSTTERDAINIAKGNRVTYLMSTIEYAGAPTSNFAKRSLLQVFNFVRKNTRGVRRHEFGVPNDKLIEVASSAAAVVARVCTHPLDTIKTRLQVANEPIHFRALPETYAKIIRTSSLASLYRGLPVALVFSVPALSIYLSCYDFSSLYLDKNTSISRDYTPNHLLSGLVAEVFAGLAFTPMEVLKNQLQTTRRSVSTNALALKIWREEGLSGFFRGYLMGLAVFVPYTMTYFAVYEKLKSYMADGTQQLPGKSSDTLVSQLPFMTYVACSSIACAIGITISTPLDIVKTRWQVSSTEEGTSYKRGPMHIIQDMWKQGGSRAFTRGLFTRICWGIPSTAISMTIYESIKDWYASEQIDNGN</sequence>
<dbReference type="InterPro" id="IPR003855">
    <property type="entry name" value="K+_transporter"/>
</dbReference>
<feature type="domain" description="K+ potassium transporter integral membrane" evidence="11">
    <location>
        <begin position="63"/>
        <end position="558"/>
    </location>
</feature>
<feature type="transmembrane region" description="Helical" evidence="10">
    <location>
        <begin position="58"/>
        <end position="76"/>
    </location>
</feature>
<dbReference type="AlphaFoldDB" id="A0A8H7PRY8"/>
<gene>
    <name evidence="13" type="ORF">INT44_001833</name>
</gene>
<feature type="repeat" description="Solcar" evidence="9">
    <location>
        <begin position="942"/>
        <end position="1031"/>
    </location>
</feature>
<dbReference type="NCBIfam" id="TIGR00794">
    <property type="entry name" value="kup"/>
    <property type="match status" value="1"/>
</dbReference>
<keyword evidence="6 10" id="KW-1133">Transmembrane helix</keyword>
<evidence type="ECO:0000256" key="7">
    <source>
        <dbReference type="ARBA" id="ARBA00023065"/>
    </source>
</evidence>
<feature type="transmembrane region" description="Helical" evidence="10">
    <location>
        <begin position="518"/>
        <end position="537"/>
    </location>
</feature>
<dbReference type="Pfam" id="PF02705">
    <property type="entry name" value="K_trans"/>
    <property type="match status" value="1"/>
</dbReference>
<keyword evidence="2" id="KW-0813">Transport</keyword>
<evidence type="ECO:0008006" key="15">
    <source>
        <dbReference type="Google" id="ProtNLM"/>
    </source>
</evidence>
<dbReference type="Pfam" id="PF00153">
    <property type="entry name" value="Mito_carr"/>
    <property type="match status" value="2"/>
</dbReference>
<accession>A0A8H7PRY8</accession>
<evidence type="ECO:0000313" key="13">
    <source>
        <dbReference type="EMBL" id="KAG2178680.1"/>
    </source>
</evidence>
<feature type="transmembrane region" description="Helical" evidence="10">
    <location>
        <begin position="491"/>
        <end position="512"/>
    </location>
</feature>
<comment type="caution">
    <text evidence="13">The sequence shown here is derived from an EMBL/GenBank/DDBJ whole genome shotgun (WGS) entry which is preliminary data.</text>
</comment>
<evidence type="ECO:0000256" key="9">
    <source>
        <dbReference type="PROSITE-ProRule" id="PRU00282"/>
    </source>
</evidence>
<feature type="transmembrane region" description="Helical" evidence="10">
    <location>
        <begin position="380"/>
        <end position="407"/>
    </location>
</feature>
<feature type="transmembrane region" description="Helical" evidence="10">
    <location>
        <begin position="428"/>
        <end position="449"/>
    </location>
</feature>
<dbReference type="Gene3D" id="1.50.40.10">
    <property type="entry name" value="Mitochondrial carrier domain"/>
    <property type="match status" value="1"/>
</dbReference>
<dbReference type="EMBL" id="JAEPRA010000011">
    <property type="protein sequence ID" value="KAG2178680.1"/>
    <property type="molecule type" value="Genomic_DNA"/>
</dbReference>
<feature type="transmembrane region" description="Helical" evidence="10">
    <location>
        <begin position="461"/>
        <end position="484"/>
    </location>
</feature>
<keyword evidence="3" id="KW-0633">Potassium transport</keyword>
<name>A0A8H7PRY8_9FUNG</name>
<organism evidence="13 14">
    <name type="scientific">Umbelopsis vinacea</name>
    <dbReference type="NCBI Taxonomy" id="44442"/>
    <lineage>
        <taxon>Eukaryota</taxon>
        <taxon>Fungi</taxon>
        <taxon>Fungi incertae sedis</taxon>
        <taxon>Mucoromycota</taxon>
        <taxon>Mucoromycotina</taxon>
        <taxon>Umbelopsidomycetes</taxon>
        <taxon>Umbelopsidales</taxon>
        <taxon>Umbelopsidaceae</taxon>
        <taxon>Umbelopsis</taxon>
    </lineage>
</organism>
<evidence type="ECO:0000256" key="10">
    <source>
        <dbReference type="SAM" id="Phobius"/>
    </source>
</evidence>
<dbReference type="PANTHER" id="PTHR30540:SF83">
    <property type="entry name" value="K+ POTASSIUM TRANSPORTER"/>
    <property type="match status" value="1"/>
</dbReference>
<evidence type="ECO:0000259" key="12">
    <source>
        <dbReference type="Pfam" id="PF22776"/>
    </source>
</evidence>
<feature type="transmembrane region" description="Helical" evidence="10">
    <location>
        <begin position="894"/>
        <end position="915"/>
    </location>
</feature>
<keyword evidence="8 9" id="KW-0472">Membrane</keyword>
<feature type="transmembrane region" description="Helical" evidence="10">
    <location>
        <begin position="307"/>
        <end position="326"/>
    </location>
</feature>
<reference evidence="13" key="1">
    <citation type="submission" date="2020-12" db="EMBL/GenBank/DDBJ databases">
        <title>Metabolic potential, ecology and presence of endohyphal bacteria is reflected in genomic diversity of Mucoromycotina.</title>
        <authorList>
            <person name="Muszewska A."/>
            <person name="Okrasinska A."/>
            <person name="Steczkiewicz K."/>
            <person name="Drgas O."/>
            <person name="Orlowska M."/>
            <person name="Perlinska-Lenart U."/>
            <person name="Aleksandrzak-Piekarczyk T."/>
            <person name="Szatraj K."/>
            <person name="Zielenkiewicz U."/>
            <person name="Pilsyk S."/>
            <person name="Malc E."/>
            <person name="Mieczkowski P."/>
            <person name="Kruszewska J.S."/>
            <person name="Biernat P."/>
            <person name="Pawlowska J."/>
        </authorList>
    </citation>
    <scope>NUCLEOTIDE SEQUENCE</scope>
    <source>
        <strain evidence="13">WA0000051536</strain>
    </source>
</reference>
<feature type="transmembrane region" description="Helical" evidence="10">
    <location>
        <begin position="230"/>
        <end position="249"/>
    </location>
</feature>
<evidence type="ECO:0000256" key="3">
    <source>
        <dbReference type="ARBA" id="ARBA00022538"/>
    </source>
</evidence>
<feature type="repeat" description="Solcar" evidence="9">
    <location>
        <begin position="839"/>
        <end position="922"/>
    </location>
</feature>
<keyword evidence="5" id="KW-0630">Potassium</keyword>
<dbReference type="InterPro" id="IPR053951">
    <property type="entry name" value="K_trans_N"/>
</dbReference>